<organism evidence="3 4">
    <name type="scientific">Acrasis kona</name>
    <dbReference type="NCBI Taxonomy" id="1008807"/>
    <lineage>
        <taxon>Eukaryota</taxon>
        <taxon>Discoba</taxon>
        <taxon>Heterolobosea</taxon>
        <taxon>Tetramitia</taxon>
        <taxon>Eutetramitia</taxon>
        <taxon>Acrasidae</taxon>
        <taxon>Acrasis</taxon>
    </lineage>
</organism>
<dbReference type="EMBL" id="JAOPGA020000603">
    <property type="protein sequence ID" value="KAL0479831.1"/>
    <property type="molecule type" value="Genomic_DNA"/>
</dbReference>
<reference evidence="3 4" key="1">
    <citation type="submission" date="2024-03" db="EMBL/GenBank/DDBJ databases">
        <title>The Acrasis kona genome and developmental transcriptomes reveal deep origins of eukaryotic multicellular pathways.</title>
        <authorList>
            <person name="Sheikh S."/>
            <person name="Fu C.-J."/>
            <person name="Brown M.W."/>
            <person name="Baldauf S.L."/>
        </authorList>
    </citation>
    <scope>NUCLEOTIDE SEQUENCE [LARGE SCALE GENOMIC DNA]</scope>
    <source>
        <strain evidence="3 4">ATCC MYA-3509</strain>
    </source>
</reference>
<dbReference type="InterPro" id="IPR011990">
    <property type="entry name" value="TPR-like_helical_dom_sf"/>
</dbReference>
<dbReference type="PANTHER" id="PTHR44858:SF1">
    <property type="entry name" value="UDP-N-ACETYLGLUCOSAMINE--PEPTIDE N-ACETYLGLUCOSAMINYLTRANSFERASE SPINDLY-RELATED"/>
    <property type="match status" value="1"/>
</dbReference>
<gene>
    <name evidence="3" type="ORF">AKO1_007448</name>
</gene>
<name>A0AAW2YQW2_9EUKA</name>
<keyword evidence="2" id="KW-0802">TPR repeat</keyword>
<evidence type="ECO:0000313" key="4">
    <source>
        <dbReference type="Proteomes" id="UP001431209"/>
    </source>
</evidence>
<dbReference type="Gene3D" id="1.25.40.10">
    <property type="entry name" value="Tetratricopeptide repeat domain"/>
    <property type="match status" value="1"/>
</dbReference>
<comment type="caution">
    <text evidence="3">The sequence shown here is derived from an EMBL/GenBank/DDBJ whole genome shotgun (WGS) entry which is preliminary data.</text>
</comment>
<evidence type="ECO:0000256" key="1">
    <source>
        <dbReference type="ARBA" id="ARBA00022737"/>
    </source>
</evidence>
<dbReference type="Proteomes" id="UP001431209">
    <property type="component" value="Unassembled WGS sequence"/>
</dbReference>
<keyword evidence="4" id="KW-1185">Reference proteome</keyword>
<protein>
    <submittedName>
        <fullName evidence="3">Uncharacterized protein</fullName>
    </submittedName>
</protein>
<sequence>MALQRDSRIDRYTRRIQNFRRDIALEITKSITDNSCYERNYDFIGKLKFISEVNFLRRVYHLNEQTEGSSELAIDDRVCSVGMKRKSEDDHSTTRTKKFKQDHYHIHKYTKHLREELHALIKTLSDPEYKTSYDWLYVAQKEAWSYHPKKSLPSFGNAIHKNPWQYRQYVHLMEPYRQLGRKKDCIKASLMAIHYCEQELQWIANEKKTYTEDVEELDADFSFVMGYKKLFDGINSFFSDALIPACSCIKEATIQDPTNNYALLNLSILYSFSPGGGDLKLQAVKMLRGAIQSVGPAEVELITSFLCHTLSQTYVNLDMIHEALEYLDKSIHANDTMVLAYQDRCKLLKAMEHYEHAMLDSDALVKIKPESSMELSNIYLSRAMLFAKLGKFELVLDWVLQSIKADPTNVFPYTILLNDFIVHNEFDKVKSLMEKIPFSEIEDPTQISTYLQHQAEAYIHFNHVETANNIQRRLDRYLQSWYRIS</sequence>
<evidence type="ECO:0000313" key="3">
    <source>
        <dbReference type="EMBL" id="KAL0479831.1"/>
    </source>
</evidence>
<proteinExistence type="predicted"/>
<evidence type="ECO:0000256" key="2">
    <source>
        <dbReference type="ARBA" id="ARBA00022803"/>
    </source>
</evidence>
<accession>A0AAW2YQW2</accession>
<dbReference type="AlphaFoldDB" id="A0AAW2YQW2"/>
<keyword evidence="1" id="KW-0677">Repeat</keyword>
<dbReference type="InterPro" id="IPR050498">
    <property type="entry name" value="Ycf3"/>
</dbReference>
<dbReference type="PANTHER" id="PTHR44858">
    <property type="entry name" value="TETRATRICOPEPTIDE REPEAT PROTEIN 6"/>
    <property type="match status" value="1"/>
</dbReference>
<dbReference type="SUPFAM" id="SSF48452">
    <property type="entry name" value="TPR-like"/>
    <property type="match status" value="1"/>
</dbReference>